<evidence type="ECO:0000313" key="3">
    <source>
        <dbReference type="EMBL" id="MFC3960659.1"/>
    </source>
</evidence>
<accession>A0ABV8DLH0</accession>
<dbReference type="EMBL" id="JBHSAX010000002">
    <property type="protein sequence ID" value="MFC3960659.1"/>
    <property type="molecule type" value="Genomic_DNA"/>
</dbReference>
<dbReference type="InterPro" id="IPR044946">
    <property type="entry name" value="Restrct_endonuc_typeI_TRD_sf"/>
</dbReference>
<keyword evidence="4" id="KW-1185">Reference proteome</keyword>
<evidence type="ECO:0000256" key="2">
    <source>
        <dbReference type="ARBA" id="ARBA00023125"/>
    </source>
</evidence>
<organism evidence="3 4">
    <name type="scientific">Nocardia jiangsuensis</name>
    <dbReference type="NCBI Taxonomy" id="1691563"/>
    <lineage>
        <taxon>Bacteria</taxon>
        <taxon>Bacillati</taxon>
        <taxon>Actinomycetota</taxon>
        <taxon>Actinomycetes</taxon>
        <taxon>Mycobacteriales</taxon>
        <taxon>Nocardiaceae</taxon>
        <taxon>Nocardia</taxon>
    </lineage>
</organism>
<gene>
    <name evidence="3" type="ORF">ACFO0B_01505</name>
</gene>
<dbReference type="Proteomes" id="UP001595696">
    <property type="component" value="Unassembled WGS sequence"/>
</dbReference>
<dbReference type="PANTHER" id="PTHR30408">
    <property type="entry name" value="TYPE-1 RESTRICTION ENZYME ECOKI SPECIFICITY PROTEIN"/>
    <property type="match status" value="1"/>
</dbReference>
<dbReference type="InterPro" id="IPR052021">
    <property type="entry name" value="Type-I_RS_S_subunit"/>
</dbReference>
<name>A0ABV8DLH0_9NOCA</name>
<keyword evidence="1" id="KW-0680">Restriction system</keyword>
<protein>
    <recommendedName>
        <fullName evidence="5">Type I restriction enzyme S subunit</fullName>
    </recommendedName>
</protein>
<evidence type="ECO:0000256" key="1">
    <source>
        <dbReference type="ARBA" id="ARBA00022747"/>
    </source>
</evidence>
<dbReference type="RefSeq" id="WP_378610421.1">
    <property type="nucleotide sequence ID" value="NZ_JBHSAX010000002.1"/>
</dbReference>
<reference evidence="4" key="1">
    <citation type="journal article" date="2019" name="Int. J. Syst. Evol. Microbiol.">
        <title>The Global Catalogue of Microorganisms (GCM) 10K type strain sequencing project: providing services to taxonomists for standard genome sequencing and annotation.</title>
        <authorList>
            <consortium name="The Broad Institute Genomics Platform"/>
            <consortium name="The Broad Institute Genome Sequencing Center for Infectious Disease"/>
            <person name="Wu L."/>
            <person name="Ma J."/>
        </authorList>
    </citation>
    <scope>NUCLEOTIDE SEQUENCE [LARGE SCALE GENOMIC DNA]</scope>
    <source>
        <strain evidence="4">CGMCC 4.7330</strain>
    </source>
</reference>
<dbReference type="PANTHER" id="PTHR30408:SF12">
    <property type="entry name" value="TYPE I RESTRICTION ENZYME MJAVIII SPECIFICITY SUBUNIT"/>
    <property type="match status" value="1"/>
</dbReference>
<dbReference type="SUPFAM" id="SSF116734">
    <property type="entry name" value="DNA methylase specificity domain"/>
    <property type="match status" value="2"/>
</dbReference>
<dbReference type="Gene3D" id="3.90.220.20">
    <property type="entry name" value="DNA methylase specificity domains"/>
    <property type="match status" value="2"/>
</dbReference>
<evidence type="ECO:0000313" key="4">
    <source>
        <dbReference type="Proteomes" id="UP001595696"/>
    </source>
</evidence>
<keyword evidence="2" id="KW-0238">DNA-binding</keyword>
<sequence>MPATVSEDSIPYLRPYDVFEYLPPETDRISRHRTKNSEDYLISADDILQTRSGRNLGPVTLADEYLAKFAVSDDMIRIRIENEHERYYSFAFLRSVMGQRILRGELGGSVISHISPDHVSGIAVPFIDSIEVQVVSLVRKAVSLRGSARSVLHSAVGKVNANFPVLGSKSMSSWSAHSQALKSRFDAAFHSRAVCDVRALLEDGVALEDAADVVKPAGRHKMVYVDPGHGTPLLSGRQILQADVVAAKHLSKRSAQAAGGFELQPKSVVFQADGRAGEGLGYPAMVTNDRQGWLASGHVGRLLPSSTVEPGWLWAAFASDIVQIQIAALCCGSVVDALYPNDLKRVLLPPRRLVDSSAVEQAWDTMAEAGRLFDQASRLIDEVLDESDVIT</sequence>
<proteinExistence type="predicted"/>
<comment type="caution">
    <text evidence="3">The sequence shown here is derived from an EMBL/GenBank/DDBJ whole genome shotgun (WGS) entry which is preliminary data.</text>
</comment>
<evidence type="ECO:0008006" key="5">
    <source>
        <dbReference type="Google" id="ProtNLM"/>
    </source>
</evidence>